<dbReference type="Proteomes" id="UP000079169">
    <property type="component" value="Unplaced"/>
</dbReference>
<sequence>MLFKIILILLIFLVQITLCFYYSAMSTKLEAKLKCLIAKRESYFSYVQTLYNERTGLKDATSQKAFKAKCQNLDYVRQAFVETVSEINSASMELDPDKYTPDFKSVESFLEILGHVQSIQDKLKDKPTSSSVVESPKVKLPTLDLPMFDGENLFQWEVFFQSFKSMIHNNATLTNDQKVQYLVSKLSGKALSMISGTPATGDNYQCIYDSLVDRYNDQRTLASYYIDQLLSFKPLKGETVDQLNNFLDKYCAAVKGLQTLNIRDLSGFMLGYIGASKLDSETARQYQLCSKDIPIPTFDNLLSFVKDHVKVLRGIQGSSFSSGPKSGTSYSKPKVTHSFIVNDKPSHSVTHTFNACLFCNKQKHPLYMCEKFKHSPVTQRHSFVKSQGICFNCLSPKHRLQDCRLKTNCGKCNMRHNSLLHFDSQPNPNVFRNSGVVHSSASNACDPHSNGTGEGNSRVETSQPSTLSMCTHSTESSGVVETTVLLGTVKVNIFDHVGQIHSMRMLLDSGSQSQFLSQAAARELGLVVSKVPASVKGICGSTSAVKGTTSFTFTSHLTNNVKYSTEAYVVSQILDKIPSCALDTKHLTHLTGLPLADTEFHKPGVVHGIIGANLFAQVLESGKVTGSAQAPIAIRTSLGYVVMGSVPILAHSVPEPFCGFLEQPLLETTLSKFFELEEVPQPQYLNQDDKICEEFFQLTHSRDTSGRYCVRLPFCEPPSVLGNSKEIARRRFLSLEKKLSTCEDLHDKYHAAIQEFIDLGFLTLITDESEGGYYIPHHAVVRPDKVTTKVRCVMDASCKTTSGKSLNDILYTGEKLYTELLSILLQFRMHSIAMTADIKKMFCQVLMHPDDHKYQRILWRSTPDGPIQTYELNRVVFGVKPSPYLSQRVLKQLSIDEAEKYPVASPRVCTNFYMDDFVCSVENISEAQELQTQMVNICQSGGFELVKWSTNSQPLLQSIPEDNRLSAHVNFESDMTIKILGLQWQALDDYFYFNVNWSDRPCTKRSVLSAISTIFDPLGFLQPTILCCKLLISDLWKEKIDWDESPPTDMCDRWQLFQSQLCELSQLKIPRPLYLSSTHSILLIGFADASEKAYAAVIYSRSVSPSGEVTVGLVCSKSKVAPLKTESIPRLELCAGLLLSNLMQSVVKTFSPLVNLSQVLCFLDSTVALDWIHSSPHRWAPFVANRVSKIQHNVDPKQWYHVAGKENPADCVSRGLLPSELVQHRLFYDGPPWLTLPQEQWSLSDYSVSDPSTHLEARKSELTCALVNTNTAEDLIGNLSLRFSSWTKFLRCVVYILRFVHLLPQKSAIELSDLQVAEDRVIKSVQQKHFASDIRALQKGELCSPLVSKLNPFLHNGIIRVGGRLNNSQLGYEQCHPILLPKNNQVVNLLIDHYHRVNLHTGPYLLLSLLRQRYWILSGRSEVKKRVHKCNTCFKVKPNTVSAKMADLPTYRVQQCAKPFVHTGVDYCGPFSVTMAKGRGIKSCRKAYVCLFICLTTKAVHIELASDLSTETFLNCFKRFLSRRGCCQVMYSDNGTNFIGAKNSLDELYNLLVSNDYQSRLMEQLNISRIQWKTIPPHAPHMGGIWESQMRPMKAHLMRVVGLQILTFEEFTTVLTQIEALLNSRPLCQLSADPDTLSVLTPAHFLHSEPLKWLPAEDVSTLSHVSRHQLLDQLVQCYWKRWTQEYLHQLQSREKWNSDQHPVKVGDVVIIVQDNSPVLSWPLGVVQEVYPGKDGVIRTVLVKTKGGCLKRPVVKLCPLPSQ</sequence>
<dbReference type="STRING" id="121845.A0A1S3DJ34"/>
<dbReference type="InterPro" id="IPR036397">
    <property type="entry name" value="RNaseH_sf"/>
</dbReference>
<dbReference type="InterPro" id="IPR001584">
    <property type="entry name" value="Integrase_cat-core"/>
</dbReference>
<dbReference type="GeneID" id="103519614"/>
<dbReference type="GO" id="GO:0042575">
    <property type="term" value="C:DNA polymerase complex"/>
    <property type="evidence" value="ECO:0007669"/>
    <property type="project" value="UniProtKB-ARBA"/>
</dbReference>
<dbReference type="GO" id="GO:0015074">
    <property type="term" value="P:DNA integration"/>
    <property type="evidence" value="ECO:0007669"/>
    <property type="project" value="InterPro"/>
</dbReference>
<dbReference type="Pfam" id="PF17921">
    <property type="entry name" value="Integrase_H2C2"/>
    <property type="match status" value="1"/>
</dbReference>
<reference evidence="5" key="1">
    <citation type="submission" date="2025-08" db="UniProtKB">
        <authorList>
            <consortium name="RefSeq"/>
        </authorList>
    </citation>
    <scope>IDENTIFICATION</scope>
</reference>
<evidence type="ECO:0000259" key="3">
    <source>
        <dbReference type="PROSITE" id="PS50994"/>
    </source>
</evidence>
<evidence type="ECO:0000256" key="1">
    <source>
        <dbReference type="SAM" id="MobiDB-lite"/>
    </source>
</evidence>
<organism evidence="4 5">
    <name type="scientific">Diaphorina citri</name>
    <name type="common">Asian citrus psyllid</name>
    <dbReference type="NCBI Taxonomy" id="121845"/>
    <lineage>
        <taxon>Eukaryota</taxon>
        <taxon>Metazoa</taxon>
        <taxon>Ecdysozoa</taxon>
        <taxon>Arthropoda</taxon>
        <taxon>Hexapoda</taxon>
        <taxon>Insecta</taxon>
        <taxon>Pterygota</taxon>
        <taxon>Neoptera</taxon>
        <taxon>Paraneoptera</taxon>
        <taxon>Hemiptera</taxon>
        <taxon>Sternorrhyncha</taxon>
        <taxon>Psylloidea</taxon>
        <taxon>Psyllidae</taxon>
        <taxon>Diaphorininae</taxon>
        <taxon>Diaphorina</taxon>
    </lineage>
</organism>
<feature type="compositionally biased region" description="Polar residues" evidence="1">
    <location>
        <begin position="458"/>
        <end position="472"/>
    </location>
</feature>
<dbReference type="InterPro" id="IPR041588">
    <property type="entry name" value="Integrase_H2C2"/>
</dbReference>
<dbReference type="InterPro" id="IPR043502">
    <property type="entry name" value="DNA/RNA_pol_sf"/>
</dbReference>
<dbReference type="PANTHER" id="PTHR47331:SF1">
    <property type="entry name" value="GAG-LIKE PROTEIN"/>
    <property type="match status" value="1"/>
</dbReference>
<keyword evidence="2" id="KW-0732">Signal</keyword>
<dbReference type="Gene3D" id="3.30.420.10">
    <property type="entry name" value="Ribonuclease H-like superfamily/Ribonuclease H"/>
    <property type="match status" value="1"/>
</dbReference>
<dbReference type="InterPro" id="IPR043128">
    <property type="entry name" value="Rev_trsase/Diguanyl_cyclase"/>
</dbReference>
<evidence type="ECO:0000256" key="2">
    <source>
        <dbReference type="SAM" id="SignalP"/>
    </source>
</evidence>
<dbReference type="Pfam" id="PF03564">
    <property type="entry name" value="DUF1759"/>
    <property type="match status" value="1"/>
</dbReference>
<keyword evidence="4" id="KW-1185">Reference proteome</keyword>
<dbReference type="Pfam" id="PF00078">
    <property type="entry name" value="RVT_1"/>
    <property type="match status" value="1"/>
</dbReference>
<evidence type="ECO:0000313" key="4">
    <source>
        <dbReference type="Proteomes" id="UP000079169"/>
    </source>
</evidence>
<feature type="signal peptide" evidence="2">
    <location>
        <begin position="1"/>
        <end position="19"/>
    </location>
</feature>
<feature type="domain" description="Integrase catalytic" evidence="3">
    <location>
        <begin position="1455"/>
        <end position="1650"/>
    </location>
</feature>
<dbReference type="PROSITE" id="PS50994">
    <property type="entry name" value="INTEGRASE"/>
    <property type="match status" value="1"/>
</dbReference>
<dbReference type="RefSeq" id="XP_008482928.2">
    <property type="nucleotide sequence ID" value="XM_008484706.2"/>
</dbReference>
<dbReference type="KEGG" id="dci:103519614"/>
<dbReference type="InterPro" id="IPR005312">
    <property type="entry name" value="DUF1759"/>
</dbReference>
<dbReference type="GO" id="GO:0003676">
    <property type="term" value="F:nucleic acid binding"/>
    <property type="evidence" value="ECO:0007669"/>
    <property type="project" value="InterPro"/>
</dbReference>
<feature type="chain" id="PRO_5018244702" evidence="2">
    <location>
        <begin position="20"/>
        <end position="1762"/>
    </location>
</feature>
<dbReference type="Pfam" id="PF18701">
    <property type="entry name" value="DUF5641"/>
    <property type="match status" value="1"/>
</dbReference>
<dbReference type="PANTHER" id="PTHR47331">
    <property type="entry name" value="PHD-TYPE DOMAIN-CONTAINING PROTEIN"/>
    <property type="match status" value="1"/>
</dbReference>
<dbReference type="GO" id="GO:0071897">
    <property type="term" value="P:DNA biosynthetic process"/>
    <property type="evidence" value="ECO:0007669"/>
    <property type="project" value="UniProtKB-ARBA"/>
</dbReference>
<gene>
    <name evidence="5" type="primary">LOC103519614</name>
</gene>
<evidence type="ECO:0000313" key="5">
    <source>
        <dbReference type="RefSeq" id="XP_008482928.2"/>
    </source>
</evidence>
<name>A0A1S3DJ34_DIACI</name>
<dbReference type="CDD" id="cd01644">
    <property type="entry name" value="RT_pepA17"/>
    <property type="match status" value="1"/>
</dbReference>
<dbReference type="Pfam" id="PF05380">
    <property type="entry name" value="Peptidase_A17"/>
    <property type="match status" value="1"/>
</dbReference>
<accession>A0A1S3DJ34</accession>
<dbReference type="InterPro" id="IPR008042">
    <property type="entry name" value="Retrotrans_Pao"/>
</dbReference>
<dbReference type="InterPro" id="IPR000477">
    <property type="entry name" value="RT_dom"/>
</dbReference>
<dbReference type="SUPFAM" id="SSF56672">
    <property type="entry name" value="DNA/RNA polymerases"/>
    <property type="match status" value="1"/>
</dbReference>
<protein>
    <submittedName>
        <fullName evidence="5">Uncharacterized protein LOC103519614</fullName>
    </submittedName>
</protein>
<dbReference type="InterPro" id="IPR012337">
    <property type="entry name" value="RNaseH-like_sf"/>
</dbReference>
<dbReference type="Gene3D" id="3.10.10.10">
    <property type="entry name" value="HIV Type 1 Reverse Transcriptase, subunit A, domain 1"/>
    <property type="match status" value="1"/>
</dbReference>
<dbReference type="Gene3D" id="3.30.70.270">
    <property type="match status" value="1"/>
</dbReference>
<feature type="region of interest" description="Disordered" evidence="1">
    <location>
        <begin position="442"/>
        <end position="472"/>
    </location>
</feature>
<dbReference type="SUPFAM" id="SSF53098">
    <property type="entry name" value="Ribonuclease H-like"/>
    <property type="match status" value="1"/>
</dbReference>
<dbReference type="InterPro" id="IPR040676">
    <property type="entry name" value="DUF5641"/>
</dbReference>
<proteinExistence type="predicted"/>
<dbReference type="PaxDb" id="121845-A0A1S3DJ34"/>